<accession>A0AAN7SZI7</accession>
<reference evidence="1 2" key="1">
    <citation type="submission" date="2023-08" db="EMBL/GenBank/DDBJ databases">
        <title>Black Yeasts Isolated from many extreme environments.</title>
        <authorList>
            <person name="Coleine C."/>
            <person name="Stajich J.E."/>
            <person name="Selbmann L."/>
        </authorList>
    </citation>
    <scope>NUCLEOTIDE SEQUENCE [LARGE SCALE GENOMIC DNA]</scope>
    <source>
        <strain evidence="1 2">CCFEE 5910</strain>
    </source>
</reference>
<dbReference type="InterPro" id="IPR021858">
    <property type="entry name" value="Fun_TF"/>
</dbReference>
<evidence type="ECO:0000313" key="2">
    <source>
        <dbReference type="Proteomes" id="UP001309876"/>
    </source>
</evidence>
<protein>
    <submittedName>
        <fullName evidence="1">Uncharacterized protein</fullName>
    </submittedName>
</protein>
<sequence length="351" mass="39245">MSKDSFLFVPYHAGNPDLAAHKLANSDARSHAAAVSRQRRETRRLKTRFGVENSNDPTPAIHGIAAKLSTEAVRPEDYDHGSVHDLMQDDTLSTGKSGSCMQHRQEMRAMQFTWRAGNLTADLQISGGLRIDPFGFTPSDDFARSAIDYFTQVISPINQPIYAIFNVTNIYTSYWLELMQHEDYRPVGIAMVGAIMSACNPASRMSKEVKSNQTLALSRLQKRYKEAQRAEEPVHDDVSIITVLGLANLARFLGDNRSYDVHRSNVKSMVLSRGGMHALGHEGLAAASVSQWDSFWTIQEDGIPLFPESRLKHRLVYPAFPLSPDLRDIFMKLPVGFQSLVLKEAQVSRLP</sequence>
<organism evidence="1 2">
    <name type="scientific">Lithohypha guttulata</name>
    <dbReference type="NCBI Taxonomy" id="1690604"/>
    <lineage>
        <taxon>Eukaryota</taxon>
        <taxon>Fungi</taxon>
        <taxon>Dikarya</taxon>
        <taxon>Ascomycota</taxon>
        <taxon>Pezizomycotina</taxon>
        <taxon>Eurotiomycetes</taxon>
        <taxon>Chaetothyriomycetidae</taxon>
        <taxon>Chaetothyriales</taxon>
        <taxon>Trichomeriaceae</taxon>
        <taxon>Lithohypha</taxon>
    </lineage>
</organism>
<keyword evidence="2" id="KW-1185">Reference proteome</keyword>
<name>A0AAN7SZI7_9EURO</name>
<gene>
    <name evidence="1" type="ORF">LTR05_004638</name>
</gene>
<comment type="caution">
    <text evidence="1">The sequence shown here is derived from an EMBL/GenBank/DDBJ whole genome shotgun (WGS) entry which is preliminary data.</text>
</comment>
<dbReference type="Pfam" id="PF11951">
    <property type="entry name" value="Fungal_trans_2"/>
    <property type="match status" value="1"/>
</dbReference>
<dbReference type="AlphaFoldDB" id="A0AAN7SZI7"/>
<proteinExistence type="predicted"/>
<dbReference type="EMBL" id="JAVRRJ010000004">
    <property type="protein sequence ID" value="KAK5085354.1"/>
    <property type="molecule type" value="Genomic_DNA"/>
</dbReference>
<evidence type="ECO:0000313" key="1">
    <source>
        <dbReference type="EMBL" id="KAK5085354.1"/>
    </source>
</evidence>
<dbReference type="Proteomes" id="UP001309876">
    <property type="component" value="Unassembled WGS sequence"/>
</dbReference>